<organism evidence="1 2">
    <name type="scientific">Olea europaea subsp. europaea</name>
    <dbReference type="NCBI Taxonomy" id="158383"/>
    <lineage>
        <taxon>Eukaryota</taxon>
        <taxon>Viridiplantae</taxon>
        <taxon>Streptophyta</taxon>
        <taxon>Embryophyta</taxon>
        <taxon>Tracheophyta</taxon>
        <taxon>Spermatophyta</taxon>
        <taxon>Magnoliopsida</taxon>
        <taxon>eudicotyledons</taxon>
        <taxon>Gunneridae</taxon>
        <taxon>Pentapetalae</taxon>
        <taxon>asterids</taxon>
        <taxon>lamiids</taxon>
        <taxon>Lamiales</taxon>
        <taxon>Oleaceae</taxon>
        <taxon>Oleeae</taxon>
        <taxon>Olea</taxon>
    </lineage>
</organism>
<dbReference type="GO" id="GO:0005886">
    <property type="term" value="C:plasma membrane"/>
    <property type="evidence" value="ECO:0007669"/>
    <property type="project" value="TreeGrafter"/>
</dbReference>
<evidence type="ECO:0000313" key="1">
    <source>
        <dbReference type="EMBL" id="CAA3005542.1"/>
    </source>
</evidence>
<dbReference type="GO" id="GO:0006887">
    <property type="term" value="P:exocytosis"/>
    <property type="evidence" value="ECO:0007669"/>
    <property type="project" value="TreeGrafter"/>
</dbReference>
<evidence type="ECO:0000313" key="2">
    <source>
        <dbReference type="Proteomes" id="UP000594638"/>
    </source>
</evidence>
<keyword evidence="2" id="KW-1185">Reference proteome</keyword>
<dbReference type="GO" id="GO:0005737">
    <property type="term" value="C:cytoplasm"/>
    <property type="evidence" value="ECO:0007669"/>
    <property type="project" value="TreeGrafter"/>
</dbReference>
<sequence>VSLIDPEGPSILYQRHIPSELSTGIISTHFETSKFHGFEKNILMVATKDSSVLALESDTGNTLSSSVVRPKKPSRALFMQIFGGQGGSGRGYTVSDGVGINNVNLDDAILLLCAEKAVYVYSLLHVVEGTKKVHYKKKFHSSSCCWASTFCTPNDGLILLFSDGKIQIR</sequence>
<dbReference type="AlphaFoldDB" id="A0A8S0TNQ7"/>
<dbReference type="OrthoDB" id="19944at2759"/>
<comment type="caution">
    <text evidence="1">The sequence shown here is derived from an EMBL/GenBank/DDBJ whole genome shotgun (WGS) entry which is preliminary data.</text>
</comment>
<protein>
    <submittedName>
        <fullName evidence="1">Uncharacterized protein</fullName>
    </submittedName>
</protein>
<dbReference type="Proteomes" id="UP000594638">
    <property type="component" value="Unassembled WGS sequence"/>
</dbReference>
<feature type="non-terminal residue" evidence="1">
    <location>
        <position position="169"/>
    </location>
</feature>
<accession>A0A8S0TNQ7</accession>
<dbReference type="PANTHER" id="PTHR10241">
    <property type="entry name" value="LETHAL 2 GIANT LARVAE PROTEIN"/>
    <property type="match status" value="1"/>
</dbReference>
<gene>
    <name evidence="1" type="ORF">OLEA9_A097824</name>
</gene>
<dbReference type="GO" id="GO:0005096">
    <property type="term" value="F:GTPase activator activity"/>
    <property type="evidence" value="ECO:0007669"/>
    <property type="project" value="TreeGrafter"/>
</dbReference>
<dbReference type="EMBL" id="CACTIH010007246">
    <property type="protein sequence ID" value="CAA3005542.1"/>
    <property type="molecule type" value="Genomic_DNA"/>
</dbReference>
<dbReference type="GO" id="GO:0045159">
    <property type="term" value="F:myosin II binding"/>
    <property type="evidence" value="ECO:0007669"/>
    <property type="project" value="TreeGrafter"/>
</dbReference>
<name>A0A8S0TNQ7_OLEEU</name>
<dbReference type="PANTHER" id="PTHR10241:SF27">
    <property type="entry name" value="TRANSDUCIN_WD40 REPEAT-LIKE SUPERFAMILY PROTEIN"/>
    <property type="match status" value="1"/>
</dbReference>
<dbReference type="GO" id="GO:0006893">
    <property type="term" value="P:Golgi to plasma membrane transport"/>
    <property type="evidence" value="ECO:0007669"/>
    <property type="project" value="TreeGrafter"/>
</dbReference>
<dbReference type="Gramene" id="OE9A097824T2">
    <property type="protein sequence ID" value="OE9A097824C2"/>
    <property type="gene ID" value="OE9A097824"/>
</dbReference>
<dbReference type="GO" id="GO:0019905">
    <property type="term" value="F:syntaxin binding"/>
    <property type="evidence" value="ECO:0007669"/>
    <property type="project" value="TreeGrafter"/>
</dbReference>
<proteinExistence type="predicted"/>
<reference evidence="1 2" key="1">
    <citation type="submission" date="2019-12" db="EMBL/GenBank/DDBJ databases">
        <authorList>
            <person name="Alioto T."/>
            <person name="Alioto T."/>
            <person name="Gomez Garrido J."/>
        </authorList>
    </citation>
    <scope>NUCLEOTIDE SEQUENCE [LARGE SCALE GENOMIC DNA]</scope>
</reference>